<dbReference type="PROSITE" id="PS51009">
    <property type="entry name" value="CYTCII"/>
    <property type="match status" value="1"/>
</dbReference>
<gene>
    <name evidence="1" type="ORF">FHK82_16825</name>
</gene>
<evidence type="ECO:0000313" key="1">
    <source>
        <dbReference type="EMBL" id="TVT49923.1"/>
    </source>
</evidence>
<dbReference type="InterPro" id="IPR002321">
    <property type="entry name" value="Cyt_c_II"/>
</dbReference>
<dbReference type="Gene3D" id="1.20.120.10">
    <property type="entry name" value="Cytochrome c/b562"/>
    <property type="match status" value="1"/>
</dbReference>
<dbReference type="InterPro" id="IPR010980">
    <property type="entry name" value="Cyt_c/b562"/>
</dbReference>
<reference evidence="1 2" key="1">
    <citation type="submission" date="2019-07" db="EMBL/GenBank/DDBJ databases">
        <title>The pathways for chlorine oxyanion respiration interact through the shared metabolite chlorate.</title>
        <authorList>
            <person name="Barnum T.P."/>
            <person name="Cheng Y."/>
            <person name="Hill K.A."/>
            <person name="Lucas L.N."/>
            <person name="Carlson H.K."/>
            <person name="Coates J.D."/>
        </authorList>
    </citation>
    <scope>NUCLEOTIDE SEQUENCE [LARGE SCALE GENOMIC DNA]</scope>
    <source>
        <strain evidence="1">BK-3</strain>
    </source>
</reference>
<accession>A0A558CMA9</accession>
<organism evidence="1 2">
    <name type="scientific">Sedimenticola thiotaurini</name>
    <dbReference type="NCBI Taxonomy" id="1543721"/>
    <lineage>
        <taxon>Bacteria</taxon>
        <taxon>Pseudomonadati</taxon>
        <taxon>Pseudomonadota</taxon>
        <taxon>Gammaproteobacteria</taxon>
        <taxon>Chromatiales</taxon>
        <taxon>Sedimenticolaceae</taxon>
        <taxon>Sedimenticola</taxon>
    </lineage>
</organism>
<dbReference type="GO" id="GO:0009055">
    <property type="term" value="F:electron transfer activity"/>
    <property type="evidence" value="ECO:0007669"/>
    <property type="project" value="InterPro"/>
</dbReference>
<comment type="caution">
    <text evidence="1">The sequence shown here is derived from an EMBL/GenBank/DDBJ whole genome shotgun (WGS) entry which is preliminary data.</text>
</comment>
<dbReference type="SUPFAM" id="SSF48695">
    <property type="entry name" value="Multiheme cytochromes"/>
    <property type="match status" value="1"/>
</dbReference>
<dbReference type="EMBL" id="VMRY01000113">
    <property type="protein sequence ID" value="TVT49923.1"/>
    <property type="molecule type" value="Genomic_DNA"/>
</dbReference>
<dbReference type="GO" id="GO:0005506">
    <property type="term" value="F:iron ion binding"/>
    <property type="evidence" value="ECO:0007669"/>
    <property type="project" value="InterPro"/>
</dbReference>
<dbReference type="InterPro" id="IPR036280">
    <property type="entry name" value="Multihaem_cyt_sf"/>
</dbReference>
<dbReference type="SUPFAM" id="SSF47175">
    <property type="entry name" value="Cytochromes"/>
    <property type="match status" value="1"/>
</dbReference>
<name>A0A558CMA9_9GAMM</name>
<sequence length="227" mass="25696">MFSLRREIQAVTEYAALGDQPLMEKWAGQFAKHYLSIAEMVPEWKDELDYEWLEQLQLAVRQGNSERVLHAVKKIGQGCNSCHREYRATVALLYRTPDFSNINVKQSGSGEVQTYKELMRELSALVNRIKIASDDGRNSQALDSLDQLNSRLHDLGEVCANCHKDDAPKERFLGSLTQSALADLKRGLEQEDQKLVGRSMGSAAVYACARCHAVHRSLYDVREQLKP</sequence>
<dbReference type="GO" id="GO:0020037">
    <property type="term" value="F:heme binding"/>
    <property type="evidence" value="ECO:0007669"/>
    <property type="project" value="InterPro"/>
</dbReference>
<dbReference type="AlphaFoldDB" id="A0A558CMA9"/>
<dbReference type="Proteomes" id="UP000317355">
    <property type="component" value="Unassembled WGS sequence"/>
</dbReference>
<proteinExistence type="predicted"/>
<protein>
    <submittedName>
        <fullName evidence="1">Cytochrome c</fullName>
    </submittedName>
</protein>
<evidence type="ECO:0000313" key="2">
    <source>
        <dbReference type="Proteomes" id="UP000317355"/>
    </source>
</evidence>
<dbReference type="GO" id="GO:0022900">
    <property type="term" value="P:electron transport chain"/>
    <property type="evidence" value="ECO:0007669"/>
    <property type="project" value="InterPro"/>
</dbReference>